<dbReference type="InterPro" id="IPR008974">
    <property type="entry name" value="TRAF-like"/>
</dbReference>
<sequence length="240" mass="25791">MSPLSYAPLPAAAADNDDGDTSTSPPETLTVSTVAVAAVGGVGHHLFKVEGYSRLKKMHGDTGSYIESDEFTVGGHAWRVLCYPNGCGKEGAGHVSLYLMHTGGAAGAVVHAEFDFELVQHHHGGAAAALWPPRSRRVTARPVAFKDGQETLGYAKFIAAEDLERSRFLDDDCFAVRCSVTVVEEIAAVEEDVTAEDMDRVGMVCPCKDEACEFKHERPAQTLWEEIALFGRFICGEASS</sequence>
<evidence type="ECO:0000313" key="3">
    <source>
        <dbReference type="Proteomes" id="UP001497457"/>
    </source>
</evidence>
<accession>A0ABC9FNF1</accession>
<gene>
    <name evidence="2" type="ORF">URODEC1_LOCUS107028</name>
</gene>
<dbReference type="AlphaFoldDB" id="A0ABC9FNF1"/>
<dbReference type="PANTHER" id="PTHR26379:SF443">
    <property type="entry name" value="MATH DOMAIN CONTAINING PROTEIN"/>
    <property type="match status" value="1"/>
</dbReference>
<dbReference type="EMBL" id="OZ075117">
    <property type="protein sequence ID" value="CAL5078221.1"/>
    <property type="molecule type" value="Genomic_DNA"/>
</dbReference>
<reference evidence="2" key="1">
    <citation type="submission" date="2024-10" db="EMBL/GenBank/DDBJ databases">
        <authorList>
            <person name="Ryan C."/>
        </authorList>
    </citation>
    <scope>NUCLEOTIDE SEQUENCE [LARGE SCALE GENOMIC DNA]</scope>
</reference>
<feature type="domain" description="MATH" evidence="1">
    <location>
        <begin position="42"/>
        <end position="180"/>
    </location>
</feature>
<name>A0ABC9FNF1_9POAL</name>
<protein>
    <recommendedName>
        <fullName evidence="1">MATH domain-containing protein</fullName>
    </recommendedName>
</protein>
<dbReference type="Proteomes" id="UP001497457">
    <property type="component" value="Chromosome 7b"/>
</dbReference>
<dbReference type="InterPro" id="IPR002083">
    <property type="entry name" value="MATH/TRAF_dom"/>
</dbReference>
<proteinExistence type="predicted"/>
<dbReference type="Gene3D" id="2.60.210.10">
    <property type="entry name" value="Apoptosis, Tumor Necrosis Factor Receptor Associated Protein 2, Chain A"/>
    <property type="match status" value="1"/>
</dbReference>
<dbReference type="Pfam" id="PF22486">
    <property type="entry name" value="MATH_2"/>
    <property type="match status" value="1"/>
</dbReference>
<keyword evidence="3" id="KW-1185">Reference proteome</keyword>
<dbReference type="SUPFAM" id="SSF49599">
    <property type="entry name" value="TRAF domain-like"/>
    <property type="match status" value="1"/>
</dbReference>
<dbReference type="PROSITE" id="PS50144">
    <property type="entry name" value="MATH"/>
    <property type="match status" value="1"/>
</dbReference>
<evidence type="ECO:0000313" key="2">
    <source>
        <dbReference type="EMBL" id="CAL5078221.1"/>
    </source>
</evidence>
<organism evidence="2 3">
    <name type="scientific">Urochloa decumbens</name>
    <dbReference type="NCBI Taxonomy" id="240449"/>
    <lineage>
        <taxon>Eukaryota</taxon>
        <taxon>Viridiplantae</taxon>
        <taxon>Streptophyta</taxon>
        <taxon>Embryophyta</taxon>
        <taxon>Tracheophyta</taxon>
        <taxon>Spermatophyta</taxon>
        <taxon>Magnoliopsida</taxon>
        <taxon>Liliopsida</taxon>
        <taxon>Poales</taxon>
        <taxon>Poaceae</taxon>
        <taxon>PACMAD clade</taxon>
        <taxon>Panicoideae</taxon>
        <taxon>Panicodae</taxon>
        <taxon>Paniceae</taxon>
        <taxon>Melinidinae</taxon>
        <taxon>Urochloa</taxon>
    </lineage>
</organism>
<dbReference type="PANTHER" id="PTHR26379">
    <property type="entry name" value="BTB/POZ AND MATH DOMAIN-CONTAINING PROTEIN 1"/>
    <property type="match status" value="1"/>
</dbReference>
<evidence type="ECO:0000259" key="1">
    <source>
        <dbReference type="PROSITE" id="PS50144"/>
    </source>
</evidence>
<dbReference type="InterPro" id="IPR045005">
    <property type="entry name" value="BPM1-6"/>
</dbReference>
<dbReference type="CDD" id="cd00121">
    <property type="entry name" value="MATH"/>
    <property type="match status" value="1"/>
</dbReference>